<protein>
    <submittedName>
        <fullName evidence="1">Cytochrome p450 family 706 subfamily a polypeptide 3-related</fullName>
    </submittedName>
</protein>
<dbReference type="Proteomes" id="UP000829398">
    <property type="component" value="Chromosome 9"/>
</dbReference>
<name>A0ACB8HU47_CITSI</name>
<proteinExistence type="predicted"/>
<evidence type="ECO:0000313" key="2">
    <source>
        <dbReference type="Proteomes" id="UP000829398"/>
    </source>
</evidence>
<organism evidence="1 2">
    <name type="scientific">Citrus sinensis</name>
    <name type="common">Sweet orange</name>
    <name type="synonym">Citrus aurantium var. sinensis</name>
    <dbReference type="NCBI Taxonomy" id="2711"/>
    <lineage>
        <taxon>Eukaryota</taxon>
        <taxon>Viridiplantae</taxon>
        <taxon>Streptophyta</taxon>
        <taxon>Embryophyta</taxon>
        <taxon>Tracheophyta</taxon>
        <taxon>Spermatophyta</taxon>
        <taxon>Magnoliopsida</taxon>
        <taxon>eudicotyledons</taxon>
        <taxon>Gunneridae</taxon>
        <taxon>Pentapetalae</taxon>
        <taxon>rosids</taxon>
        <taxon>malvids</taxon>
        <taxon>Sapindales</taxon>
        <taxon>Rutaceae</taxon>
        <taxon>Aurantioideae</taxon>
        <taxon>Citrus</taxon>
    </lineage>
</organism>
<reference evidence="2" key="1">
    <citation type="journal article" date="2023" name="Hortic. Res.">
        <title>A chromosome-level phased genome enabling allele-level studies in sweet orange: a case study on citrus Huanglongbing tolerance.</title>
        <authorList>
            <person name="Wu B."/>
            <person name="Yu Q."/>
            <person name="Deng Z."/>
            <person name="Duan Y."/>
            <person name="Luo F."/>
            <person name="Gmitter F. Jr."/>
        </authorList>
    </citation>
    <scope>NUCLEOTIDE SEQUENCE [LARGE SCALE GENOMIC DNA]</scope>
    <source>
        <strain evidence="2">cv. Valencia</strain>
    </source>
</reference>
<evidence type="ECO:0000313" key="1">
    <source>
        <dbReference type="EMBL" id="KAH9678284.1"/>
    </source>
</evidence>
<gene>
    <name evidence="1" type="ORF">KPL71_025649</name>
</gene>
<accession>A0ACB8HU47</accession>
<dbReference type="EMBL" id="CM039178">
    <property type="protein sequence ID" value="KAH9678284.1"/>
    <property type="molecule type" value="Genomic_DNA"/>
</dbReference>
<sequence length="556" mass="63022">MFSVIFEDTVVRVIATMSVAIIAVSWLIKKSRTPPWPPGPLGLPVLGNLLSIEPDFHRYCAKLSQVYGPIFKLKLGSKICIHISSPSLAKQILKDQDAIFANRDPPASALVTSYGLHDIVWMPNGPEWRQLRKVFVREMMSSLNLDDCALRRAEVREMVKEVYKKVGSPINLGEQMFLAILNVVMNMLWGSSLHGEERSSVGVEFRQVVGEIVEMLGKPNISDLFPTLAWLDLQGIESKTKKLVLWFDRIFDSVIVQRMKIDAAKGQISKQNEENKDFLHFLLELKQQGEDKTSLSMTQIKGLLLDTVLGGTDTTSTTLEWAMAEMLQHSEIMRKVQQELDEVVGNGSIVEESHIPKLHFLQSVVKETLRLHPPLPLLVPHCPVESCTVGGYTIPKGSRVFVNVWSMHRDPEAWQNPLEFHPERFLKELGKFEYQGTNFRYLPFGSGRRICAGISLAEKMVAYVLATLLHSFEWELPQAMSLDFAEKFGIVLKKSDPLVAIPTARLSTPELLPLMGVDLFLILDYCCFFADCYVIFTFEQVCYVIFRTIIRDFTNQ</sequence>
<comment type="caution">
    <text evidence="1">The sequence shown here is derived from an EMBL/GenBank/DDBJ whole genome shotgun (WGS) entry which is preliminary data.</text>
</comment>
<keyword evidence="2" id="KW-1185">Reference proteome</keyword>